<dbReference type="AlphaFoldDB" id="A0A7D9IQD0"/>
<feature type="non-terminal residue" evidence="1">
    <location>
        <position position="1"/>
    </location>
</feature>
<reference evidence="1" key="1">
    <citation type="submission" date="2020-04" db="EMBL/GenBank/DDBJ databases">
        <authorList>
            <person name="Alioto T."/>
            <person name="Alioto T."/>
            <person name="Gomez Garrido J."/>
        </authorList>
    </citation>
    <scope>NUCLEOTIDE SEQUENCE</scope>
    <source>
        <strain evidence="1">A484AB</strain>
    </source>
</reference>
<name>A0A7D9IQD0_PARCT</name>
<proteinExistence type="predicted"/>
<accession>A0A7D9IQD0</accession>
<evidence type="ECO:0000313" key="1">
    <source>
        <dbReference type="EMBL" id="CAB4014751.1"/>
    </source>
</evidence>
<organism evidence="1 2">
    <name type="scientific">Paramuricea clavata</name>
    <name type="common">Red gorgonian</name>
    <name type="synonym">Violescent sea-whip</name>
    <dbReference type="NCBI Taxonomy" id="317549"/>
    <lineage>
        <taxon>Eukaryota</taxon>
        <taxon>Metazoa</taxon>
        <taxon>Cnidaria</taxon>
        <taxon>Anthozoa</taxon>
        <taxon>Octocorallia</taxon>
        <taxon>Malacalcyonacea</taxon>
        <taxon>Plexauridae</taxon>
        <taxon>Paramuricea</taxon>
    </lineage>
</organism>
<sequence>EWQDTEIQLQLIGKGISKRIRRQLLSKEHMLQEFARAQEIADGRATRIERRVKIPKPEIDEVYETRVTTKTKKVQRNVSSVAANFHTKVEGQSAGHGARNLKFATNPTTSPNVVQGQVIKRK</sequence>
<comment type="caution">
    <text evidence="1">The sequence shown here is derived from an EMBL/GenBank/DDBJ whole genome shotgun (WGS) entry which is preliminary data.</text>
</comment>
<protein>
    <submittedName>
        <fullName evidence="1">Uncharacterized protein</fullName>
    </submittedName>
</protein>
<dbReference type="EMBL" id="CACRXK020008431">
    <property type="protein sequence ID" value="CAB4014751.1"/>
    <property type="molecule type" value="Genomic_DNA"/>
</dbReference>
<keyword evidence="2" id="KW-1185">Reference proteome</keyword>
<evidence type="ECO:0000313" key="2">
    <source>
        <dbReference type="Proteomes" id="UP001152795"/>
    </source>
</evidence>
<gene>
    <name evidence="1" type="ORF">PACLA_8A044115</name>
</gene>
<dbReference type="Proteomes" id="UP001152795">
    <property type="component" value="Unassembled WGS sequence"/>
</dbReference>